<dbReference type="EMBL" id="JASCZI010120852">
    <property type="protein sequence ID" value="MED6155930.1"/>
    <property type="molecule type" value="Genomic_DNA"/>
</dbReference>
<dbReference type="InterPro" id="IPR002885">
    <property type="entry name" value="PPR_rpt"/>
</dbReference>
<feature type="repeat" description="PPR" evidence="3">
    <location>
        <begin position="303"/>
        <end position="337"/>
    </location>
</feature>
<comment type="similarity">
    <text evidence="1">Belongs to the PPR family. P subfamily.</text>
</comment>
<feature type="repeat" description="PPR" evidence="3">
    <location>
        <begin position="442"/>
        <end position="476"/>
    </location>
</feature>
<reference evidence="4 5" key="1">
    <citation type="journal article" date="2023" name="Plants (Basel)">
        <title>Bridging the Gap: Combining Genomics and Transcriptomics Approaches to Understand Stylosanthes scabra, an Orphan Legume from the Brazilian Caatinga.</title>
        <authorList>
            <person name="Ferreira-Neto J.R.C."/>
            <person name="da Silva M.D."/>
            <person name="Binneck E."/>
            <person name="de Melo N.F."/>
            <person name="da Silva R.H."/>
            <person name="de Melo A.L.T.M."/>
            <person name="Pandolfi V."/>
            <person name="Bustamante F.O."/>
            <person name="Brasileiro-Vidal A.C."/>
            <person name="Benko-Iseppon A.M."/>
        </authorList>
    </citation>
    <scope>NUCLEOTIDE SEQUENCE [LARGE SCALE GENOMIC DNA]</scope>
    <source>
        <tissue evidence="4">Leaves</tissue>
    </source>
</reference>
<feature type="repeat" description="PPR" evidence="3">
    <location>
        <begin position="233"/>
        <end position="267"/>
    </location>
</feature>
<evidence type="ECO:0000313" key="5">
    <source>
        <dbReference type="Proteomes" id="UP001341840"/>
    </source>
</evidence>
<dbReference type="Pfam" id="PF13041">
    <property type="entry name" value="PPR_2"/>
    <property type="match status" value="3"/>
</dbReference>
<gene>
    <name evidence="4" type="ORF">PIB30_009991</name>
</gene>
<dbReference type="Proteomes" id="UP001341840">
    <property type="component" value="Unassembled WGS sequence"/>
</dbReference>
<feature type="repeat" description="PPR" evidence="3">
    <location>
        <begin position="407"/>
        <end position="441"/>
    </location>
</feature>
<evidence type="ECO:0000256" key="1">
    <source>
        <dbReference type="ARBA" id="ARBA00007626"/>
    </source>
</evidence>
<name>A0ABU6U684_9FABA</name>
<dbReference type="NCBIfam" id="TIGR00756">
    <property type="entry name" value="PPR"/>
    <property type="match status" value="7"/>
</dbReference>
<feature type="repeat" description="PPR" evidence="3">
    <location>
        <begin position="198"/>
        <end position="232"/>
    </location>
</feature>
<dbReference type="Gene3D" id="1.25.40.10">
    <property type="entry name" value="Tetratricopeptide repeat domain"/>
    <property type="match status" value="4"/>
</dbReference>
<proteinExistence type="inferred from homology"/>
<evidence type="ECO:0008006" key="6">
    <source>
        <dbReference type="Google" id="ProtNLM"/>
    </source>
</evidence>
<keyword evidence="2" id="KW-0677">Repeat</keyword>
<organism evidence="4 5">
    <name type="scientific">Stylosanthes scabra</name>
    <dbReference type="NCBI Taxonomy" id="79078"/>
    <lineage>
        <taxon>Eukaryota</taxon>
        <taxon>Viridiplantae</taxon>
        <taxon>Streptophyta</taxon>
        <taxon>Embryophyta</taxon>
        <taxon>Tracheophyta</taxon>
        <taxon>Spermatophyta</taxon>
        <taxon>Magnoliopsida</taxon>
        <taxon>eudicotyledons</taxon>
        <taxon>Gunneridae</taxon>
        <taxon>Pentapetalae</taxon>
        <taxon>rosids</taxon>
        <taxon>fabids</taxon>
        <taxon>Fabales</taxon>
        <taxon>Fabaceae</taxon>
        <taxon>Papilionoideae</taxon>
        <taxon>50 kb inversion clade</taxon>
        <taxon>dalbergioids sensu lato</taxon>
        <taxon>Dalbergieae</taxon>
        <taxon>Pterocarpus clade</taxon>
        <taxon>Stylosanthes</taxon>
    </lineage>
</organism>
<evidence type="ECO:0000313" key="4">
    <source>
        <dbReference type="EMBL" id="MED6155930.1"/>
    </source>
</evidence>
<comment type="caution">
    <text evidence="4">The sequence shown here is derived from an EMBL/GenBank/DDBJ whole genome shotgun (WGS) entry which is preliminary data.</text>
</comment>
<protein>
    <recommendedName>
        <fullName evidence="6">Pentatricopeptide repeat-containing protein</fullName>
    </recommendedName>
</protein>
<accession>A0ABU6U684</accession>
<dbReference type="Pfam" id="PF01535">
    <property type="entry name" value="PPR"/>
    <property type="match status" value="3"/>
</dbReference>
<keyword evidence="5" id="KW-1185">Reference proteome</keyword>
<dbReference type="PROSITE" id="PS51375">
    <property type="entry name" value="PPR"/>
    <property type="match status" value="6"/>
</dbReference>
<dbReference type="InterPro" id="IPR051240">
    <property type="entry name" value="Mito_RNA-Proc/Resp"/>
</dbReference>
<dbReference type="PANTHER" id="PTHR47933">
    <property type="entry name" value="PENTATRICOPEPTIDE REPEAT-CONTAINING PROTEIN 1, MITOCHONDRIAL"/>
    <property type="match status" value="1"/>
</dbReference>
<feature type="repeat" description="PPR" evidence="3">
    <location>
        <begin position="268"/>
        <end position="302"/>
    </location>
</feature>
<evidence type="ECO:0000256" key="3">
    <source>
        <dbReference type="PROSITE-ProRule" id="PRU00708"/>
    </source>
</evidence>
<sequence length="542" mass="60217">MYPLIHSFHNIFRSTHILHHSRPFSISTATSAAIIAATSPAPTSLTSFTVSPPVHPWPSRLTATALASLITRQHNPNLSLQIFQYALTHHPNSSHHPIPLNAIILKLSRARHFSQIDAILRDSRITDEQPFITVIRGYGLAGQPKLALRTFMRIESFGIQRSTKALNTTLNALVQCKRYDLAHFVFKNCRDKFRVVPNVVSCNILLKALCKGNNVDVAVRVLDEMPAMGVVPNVVSYTTVMGGYALRGDMSGAKRVFMEILGKGWVPDATSYTVLVSGFCRQEMFVDAIKVMDEMEENGVEPNEVTYSVMIEAYCKGKKSGEVLNVLDDMLGKNHVPNSALCCRVVDMLCEEGNAEKACEVWRKILRKNCCHDDAITGTLVHWLCKKGKVIEARKALDEFGGSAVPSLLTYNTLIAGMCERGELYEAARLWDDMVEKGRVPNAFTYNLLIKGFCKVGNAKEGIRILEEMFESGYFPDKSTYMILIDGLSCSREIGEEINKVVALAASTGVDDDIWDIFLKSVASNLDRNAAEFDRILLECVS</sequence>
<dbReference type="InterPro" id="IPR011990">
    <property type="entry name" value="TPR-like_helical_dom_sf"/>
</dbReference>
<evidence type="ECO:0000256" key="2">
    <source>
        <dbReference type="ARBA" id="ARBA00022737"/>
    </source>
</evidence>
<dbReference type="PANTHER" id="PTHR47933:SF11">
    <property type="entry name" value="PENTATRICOPEPTIDE REPEAT-CONTAINING PROTEIN 2"/>
    <property type="match status" value="1"/>
</dbReference>